<sequence length="182" mass="20692">MFLTQDMCRSVPATPHKTCNFFFASPAFTGSRSVWLLPWLRNDENIRREEYSGSLFNPRWPVFHIGIGEKAQDYLATTFPSCTSPWDLNGGVSFIGRTPTLDRYQVAGCSAYHGPGKDPHPRESSSRWTGPLPYSVRKMRAVTQLPPDDTCLLPHSILELMEQTEVATEHSYDSENRRLLQI</sequence>
<dbReference type="AlphaFoldDB" id="A0A2N5SBM0"/>
<protein>
    <submittedName>
        <fullName evidence="1">Uncharacterized protein</fullName>
    </submittedName>
</protein>
<gene>
    <name evidence="2" type="ORF">PCANC_04235</name>
    <name evidence="1" type="ORF">PCANC_17828</name>
</gene>
<comment type="caution">
    <text evidence="1">The sequence shown here is derived from an EMBL/GenBank/DDBJ whole genome shotgun (WGS) entry which is preliminary data.</text>
</comment>
<accession>A0A2N5SBM0</accession>
<keyword evidence="3" id="KW-1185">Reference proteome</keyword>
<dbReference type="Proteomes" id="UP000235388">
    <property type="component" value="Unassembled WGS sequence"/>
</dbReference>
<evidence type="ECO:0000313" key="1">
    <source>
        <dbReference type="EMBL" id="PLW10653.1"/>
    </source>
</evidence>
<evidence type="ECO:0000313" key="2">
    <source>
        <dbReference type="EMBL" id="PLW54587.1"/>
    </source>
</evidence>
<proteinExistence type="predicted"/>
<evidence type="ECO:0000313" key="3">
    <source>
        <dbReference type="Proteomes" id="UP000235388"/>
    </source>
</evidence>
<dbReference type="EMBL" id="PGCJ01000044">
    <property type="protein sequence ID" value="PLW54587.1"/>
    <property type="molecule type" value="Genomic_DNA"/>
</dbReference>
<dbReference type="EMBL" id="PGCJ01001051">
    <property type="protein sequence ID" value="PLW10653.1"/>
    <property type="molecule type" value="Genomic_DNA"/>
</dbReference>
<reference evidence="1 3" key="1">
    <citation type="submission" date="2017-11" db="EMBL/GenBank/DDBJ databases">
        <title>De novo assembly and phasing of dikaryotic genomes from two isolates of Puccinia coronata f. sp. avenae, the causal agent of oat crown rust.</title>
        <authorList>
            <person name="Miller M.E."/>
            <person name="Zhang Y."/>
            <person name="Omidvar V."/>
            <person name="Sperschneider J."/>
            <person name="Schwessinger B."/>
            <person name="Raley C."/>
            <person name="Palmer J.M."/>
            <person name="Garnica D."/>
            <person name="Upadhyaya N."/>
            <person name="Rathjen J."/>
            <person name="Taylor J.M."/>
            <person name="Park R.F."/>
            <person name="Dodds P.N."/>
            <person name="Hirsch C.D."/>
            <person name="Kianian S.F."/>
            <person name="Figueroa M."/>
        </authorList>
    </citation>
    <scope>NUCLEOTIDE SEQUENCE [LARGE SCALE GENOMIC DNA]</scope>
    <source>
        <strain evidence="1">12NC29</strain>
    </source>
</reference>
<name>A0A2N5SBM0_9BASI</name>
<organism evidence="1 3">
    <name type="scientific">Puccinia coronata f. sp. avenae</name>
    <dbReference type="NCBI Taxonomy" id="200324"/>
    <lineage>
        <taxon>Eukaryota</taxon>
        <taxon>Fungi</taxon>
        <taxon>Dikarya</taxon>
        <taxon>Basidiomycota</taxon>
        <taxon>Pucciniomycotina</taxon>
        <taxon>Pucciniomycetes</taxon>
        <taxon>Pucciniales</taxon>
        <taxon>Pucciniaceae</taxon>
        <taxon>Puccinia</taxon>
    </lineage>
</organism>